<protein>
    <submittedName>
        <fullName evidence="1">Uncharacterized protein</fullName>
    </submittedName>
</protein>
<accession>A0ABW7WBG4</accession>
<dbReference type="RefSeq" id="WP_396945824.1">
    <property type="nucleotide sequence ID" value="NZ_JBIRXV010000001.1"/>
</dbReference>
<reference evidence="1 2" key="1">
    <citation type="submission" date="2024-10" db="EMBL/GenBank/DDBJ databases">
        <title>The Natural Products Discovery Center: Release of the First 8490 Sequenced Strains for Exploring Actinobacteria Biosynthetic Diversity.</title>
        <authorList>
            <person name="Kalkreuter E."/>
            <person name="Kautsar S.A."/>
            <person name="Yang D."/>
            <person name="Bader C.D."/>
            <person name="Teijaro C.N."/>
            <person name="Fluegel L."/>
            <person name="Davis C.M."/>
            <person name="Simpson J.R."/>
            <person name="Lauterbach L."/>
            <person name="Steele A.D."/>
            <person name="Gui C."/>
            <person name="Meng S."/>
            <person name="Li G."/>
            <person name="Viehrig K."/>
            <person name="Ye F."/>
            <person name="Su P."/>
            <person name="Kiefer A.F."/>
            <person name="Nichols A."/>
            <person name="Cepeda A.J."/>
            <person name="Yan W."/>
            <person name="Fan B."/>
            <person name="Jiang Y."/>
            <person name="Adhikari A."/>
            <person name="Zheng C.-J."/>
            <person name="Schuster L."/>
            <person name="Cowan T.M."/>
            <person name="Smanski M.J."/>
            <person name="Chevrette M.G."/>
            <person name="De Carvalho L.P.S."/>
            <person name="Shen B."/>
        </authorList>
    </citation>
    <scope>NUCLEOTIDE SEQUENCE [LARGE SCALE GENOMIC DNA]</scope>
    <source>
        <strain evidence="1 2">NPDC019626</strain>
    </source>
</reference>
<dbReference type="Proteomes" id="UP001611450">
    <property type="component" value="Unassembled WGS sequence"/>
</dbReference>
<organism evidence="1 2">
    <name type="scientific">Nocardia beijingensis</name>
    <dbReference type="NCBI Taxonomy" id="95162"/>
    <lineage>
        <taxon>Bacteria</taxon>
        <taxon>Bacillati</taxon>
        <taxon>Actinomycetota</taxon>
        <taxon>Actinomycetes</taxon>
        <taxon>Mycobacteriales</taxon>
        <taxon>Nocardiaceae</taxon>
        <taxon>Nocardia</taxon>
    </lineage>
</organism>
<name>A0ABW7WBG4_9NOCA</name>
<gene>
    <name evidence="1" type="ORF">ACH47G_02695</name>
</gene>
<sequence length="78" mass="7985">MRQTPPSMFGVVAALDGRNIRAHRAGTIEDCALCTTVSTSPGSCPAGRAAALTHAAARPLTAVEILEQLHAAGSMAAW</sequence>
<comment type="caution">
    <text evidence="1">The sequence shown here is derived from an EMBL/GenBank/DDBJ whole genome shotgun (WGS) entry which is preliminary data.</text>
</comment>
<evidence type="ECO:0000313" key="2">
    <source>
        <dbReference type="Proteomes" id="UP001611450"/>
    </source>
</evidence>
<evidence type="ECO:0000313" key="1">
    <source>
        <dbReference type="EMBL" id="MFI2319374.1"/>
    </source>
</evidence>
<dbReference type="EMBL" id="JBIRXV010000001">
    <property type="protein sequence ID" value="MFI2319374.1"/>
    <property type="molecule type" value="Genomic_DNA"/>
</dbReference>
<keyword evidence="2" id="KW-1185">Reference proteome</keyword>
<proteinExistence type="predicted"/>